<feature type="region of interest" description="Disordered" evidence="1">
    <location>
        <begin position="59"/>
        <end position="115"/>
    </location>
</feature>
<dbReference type="EMBL" id="JABSTR010000004">
    <property type="protein sequence ID" value="KAH9366758.1"/>
    <property type="molecule type" value="Genomic_DNA"/>
</dbReference>
<keyword evidence="3" id="KW-1185">Reference proteome</keyword>
<feature type="compositionally biased region" description="Basic residues" evidence="1">
    <location>
        <begin position="88"/>
        <end position="97"/>
    </location>
</feature>
<feature type="compositionally biased region" description="Acidic residues" evidence="1">
    <location>
        <begin position="25"/>
        <end position="39"/>
    </location>
</feature>
<dbReference type="VEuPathDB" id="VectorBase:HLOH_059174"/>
<feature type="region of interest" description="Disordered" evidence="1">
    <location>
        <begin position="1"/>
        <end position="44"/>
    </location>
</feature>
<organism evidence="2 3">
    <name type="scientific">Haemaphysalis longicornis</name>
    <name type="common">Bush tick</name>
    <dbReference type="NCBI Taxonomy" id="44386"/>
    <lineage>
        <taxon>Eukaryota</taxon>
        <taxon>Metazoa</taxon>
        <taxon>Ecdysozoa</taxon>
        <taxon>Arthropoda</taxon>
        <taxon>Chelicerata</taxon>
        <taxon>Arachnida</taxon>
        <taxon>Acari</taxon>
        <taxon>Parasitiformes</taxon>
        <taxon>Ixodida</taxon>
        <taxon>Ixodoidea</taxon>
        <taxon>Ixodidae</taxon>
        <taxon>Haemaphysalinae</taxon>
        <taxon>Haemaphysalis</taxon>
    </lineage>
</organism>
<proteinExistence type="predicted"/>
<name>A0A9J6FKI5_HAELO</name>
<dbReference type="Proteomes" id="UP000821853">
    <property type="component" value="Chromosome 2"/>
</dbReference>
<evidence type="ECO:0000313" key="3">
    <source>
        <dbReference type="Proteomes" id="UP000821853"/>
    </source>
</evidence>
<dbReference type="AlphaFoldDB" id="A0A9J6FKI5"/>
<protein>
    <submittedName>
        <fullName evidence="2">Uncharacterized protein</fullName>
    </submittedName>
</protein>
<sequence length="115" mass="13254">MDRSRSRRPLTDEEIQELIFLPDGEISDVDIDSDPDDPEYDPRQENFLDHCHLEFVTNLRNNNAPENENRTVQSGSSEVPSATSSNRKGSKNSKQKPPRNWQRRDLSVVDTAWKS</sequence>
<gene>
    <name evidence="2" type="ORF">HPB48_007843</name>
</gene>
<evidence type="ECO:0000313" key="2">
    <source>
        <dbReference type="EMBL" id="KAH9366758.1"/>
    </source>
</evidence>
<reference evidence="2 3" key="1">
    <citation type="journal article" date="2020" name="Cell">
        <title>Large-Scale Comparative Analyses of Tick Genomes Elucidate Their Genetic Diversity and Vector Capacities.</title>
        <authorList>
            <consortium name="Tick Genome and Microbiome Consortium (TIGMIC)"/>
            <person name="Jia N."/>
            <person name="Wang J."/>
            <person name="Shi W."/>
            <person name="Du L."/>
            <person name="Sun Y."/>
            <person name="Zhan W."/>
            <person name="Jiang J.F."/>
            <person name="Wang Q."/>
            <person name="Zhang B."/>
            <person name="Ji P."/>
            <person name="Bell-Sakyi L."/>
            <person name="Cui X.M."/>
            <person name="Yuan T.T."/>
            <person name="Jiang B.G."/>
            <person name="Yang W.F."/>
            <person name="Lam T.T."/>
            <person name="Chang Q.C."/>
            <person name="Ding S.J."/>
            <person name="Wang X.J."/>
            <person name="Zhu J.G."/>
            <person name="Ruan X.D."/>
            <person name="Zhao L."/>
            <person name="Wei J.T."/>
            <person name="Ye R.Z."/>
            <person name="Que T.C."/>
            <person name="Du C.H."/>
            <person name="Zhou Y.H."/>
            <person name="Cheng J.X."/>
            <person name="Dai P.F."/>
            <person name="Guo W.B."/>
            <person name="Han X.H."/>
            <person name="Huang E.J."/>
            <person name="Li L.F."/>
            <person name="Wei W."/>
            <person name="Gao Y.C."/>
            <person name="Liu J.Z."/>
            <person name="Shao H.Z."/>
            <person name="Wang X."/>
            <person name="Wang C.C."/>
            <person name="Yang T.C."/>
            <person name="Huo Q.B."/>
            <person name="Li W."/>
            <person name="Chen H.Y."/>
            <person name="Chen S.E."/>
            <person name="Zhou L.G."/>
            <person name="Ni X.B."/>
            <person name="Tian J.H."/>
            <person name="Sheng Y."/>
            <person name="Liu T."/>
            <person name="Pan Y.S."/>
            <person name="Xia L.Y."/>
            <person name="Li J."/>
            <person name="Zhao F."/>
            <person name="Cao W.C."/>
        </authorList>
    </citation>
    <scope>NUCLEOTIDE SEQUENCE [LARGE SCALE GENOMIC DNA]</scope>
    <source>
        <strain evidence="2">HaeL-2018</strain>
    </source>
</reference>
<comment type="caution">
    <text evidence="2">The sequence shown here is derived from an EMBL/GenBank/DDBJ whole genome shotgun (WGS) entry which is preliminary data.</text>
</comment>
<evidence type="ECO:0000256" key="1">
    <source>
        <dbReference type="SAM" id="MobiDB-lite"/>
    </source>
</evidence>
<accession>A0A9J6FKI5</accession>
<feature type="compositionally biased region" description="Polar residues" evidence="1">
    <location>
        <begin position="71"/>
        <end position="87"/>
    </location>
</feature>